<dbReference type="VEuPathDB" id="FungiDB:SeMB42_g06578"/>
<dbReference type="Proteomes" id="UP000317494">
    <property type="component" value="Unassembled WGS sequence"/>
</dbReference>
<dbReference type="NCBIfam" id="TIGR00165">
    <property type="entry name" value="S18"/>
    <property type="match status" value="1"/>
</dbReference>
<dbReference type="STRING" id="286115.A0A507CZM3"/>
<dbReference type="InterPro" id="IPR001648">
    <property type="entry name" value="Ribosomal_bS18"/>
</dbReference>
<accession>A0A507CZM3</accession>
<dbReference type="EMBL" id="QEAN01000380">
    <property type="protein sequence ID" value="TPX38717.1"/>
    <property type="molecule type" value="Genomic_DNA"/>
</dbReference>
<dbReference type="InterPro" id="IPR036870">
    <property type="entry name" value="Ribosomal_bS18_sf"/>
</dbReference>
<dbReference type="PANTHER" id="PTHR13479:SF40">
    <property type="entry name" value="SMALL RIBOSOMAL SUBUNIT PROTEIN BS18M"/>
    <property type="match status" value="1"/>
</dbReference>
<evidence type="ECO:0000256" key="3">
    <source>
        <dbReference type="ARBA" id="ARBA00023274"/>
    </source>
</evidence>
<keyword evidence="8" id="KW-1185">Reference proteome</keyword>
<name>A0A507CZM3_9FUNG</name>
<dbReference type="Proteomes" id="UP000320475">
    <property type="component" value="Unassembled WGS sequence"/>
</dbReference>
<evidence type="ECO:0000256" key="4">
    <source>
        <dbReference type="ARBA" id="ARBA00035264"/>
    </source>
</evidence>
<reference evidence="8 9" key="1">
    <citation type="journal article" date="2019" name="Sci. Rep.">
        <title>Comparative genomics of chytrid fungi reveal insights into the obligate biotrophic and pathogenic lifestyle of Synchytrium endobioticum.</title>
        <authorList>
            <person name="van de Vossenberg B.T.L.H."/>
            <person name="Warris S."/>
            <person name="Nguyen H.D.T."/>
            <person name="van Gent-Pelzer M.P.E."/>
            <person name="Joly D.L."/>
            <person name="van de Geest H.C."/>
            <person name="Bonants P.J.M."/>
            <person name="Smith D.S."/>
            <person name="Levesque C.A."/>
            <person name="van der Lee T.A.J."/>
        </authorList>
    </citation>
    <scope>NUCLEOTIDE SEQUENCE [LARGE SCALE GENOMIC DNA]</scope>
    <source>
        <strain evidence="7 9">LEV6574</strain>
        <strain evidence="6 8">MB42</strain>
    </source>
</reference>
<dbReference type="GO" id="GO:0070181">
    <property type="term" value="F:small ribosomal subunit rRNA binding"/>
    <property type="evidence" value="ECO:0007669"/>
    <property type="project" value="TreeGrafter"/>
</dbReference>
<dbReference type="PANTHER" id="PTHR13479">
    <property type="entry name" value="30S RIBOSOMAL PROTEIN S18"/>
    <property type="match status" value="1"/>
</dbReference>
<dbReference type="OrthoDB" id="21463at2759"/>
<dbReference type="PRINTS" id="PR00974">
    <property type="entry name" value="RIBOSOMALS18"/>
</dbReference>
<evidence type="ECO:0000313" key="6">
    <source>
        <dbReference type="EMBL" id="TPX38717.1"/>
    </source>
</evidence>
<evidence type="ECO:0000256" key="2">
    <source>
        <dbReference type="ARBA" id="ARBA00022980"/>
    </source>
</evidence>
<dbReference type="GO" id="GO:0003735">
    <property type="term" value="F:structural constituent of ribosome"/>
    <property type="evidence" value="ECO:0007669"/>
    <property type="project" value="InterPro"/>
</dbReference>
<comment type="caution">
    <text evidence="7">The sequence shown here is derived from an EMBL/GenBank/DDBJ whole genome shotgun (WGS) entry which is preliminary data.</text>
</comment>
<dbReference type="Pfam" id="PF01084">
    <property type="entry name" value="Ribosomal_S18"/>
    <property type="match status" value="1"/>
</dbReference>
<evidence type="ECO:0000313" key="9">
    <source>
        <dbReference type="Proteomes" id="UP000320475"/>
    </source>
</evidence>
<dbReference type="SUPFAM" id="SSF46911">
    <property type="entry name" value="Ribosomal protein S18"/>
    <property type="match status" value="1"/>
</dbReference>
<comment type="similarity">
    <text evidence="1 5">Belongs to the bacterial ribosomal protein bS18 family.</text>
</comment>
<keyword evidence="3 5" id="KW-0687">Ribonucleoprotein</keyword>
<gene>
    <name evidence="7" type="ORF">SeLEV6574_g04388</name>
    <name evidence="6" type="ORF">SeMB42_g06578</name>
</gene>
<protein>
    <recommendedName>
        <fullName evidence="4">Small ribosomal subunit protein bS18m</fullName>
    </recommendedName>
</protein>
<sequence length="148" mass="16773">MTLPRLPTLSRLLPPWSHRLSNPAKAASSRFMFSKSSGSFPVPPKPRFHLYGRLFAPGELYEPQDLNATHTEEQKQRLERAAVPDYFAVTGKNPLNCYKDVLLLSNFVTQMGHIAPRSRTGLSIQNQRRVAKAIRRARAMGLMAYTHK</sequence>
<evidence type="ECO:0000313" key="8">
    <source>
        <dbReference type="Proteomes" id="UP000317494"/>
    </source>
</evidence>
<evidence type="ECO:0000256" key="5">
    <source>
        <dbReference type="RuleBase" id="RU003910"/>
    </source>
</evidence>
<evidence type="ECO:0000313" key="7">
    <source>
        <dbReference type="EMBL" id="TPX44614.1"/>
    </source>
</evidence>
<dbReference type="Gene3D" id="4.10.640.10">
    <property type="entry name" value="Ribosomal protein S18"/>
    <property type="match status" value="1"/>
</dbReference>
<evidence type="ECO:0000256" key="1">
    <source>
        <dbReference type="ARBA" id="ARBA00005589"/>
    </source>
</evidence>
<proteinExistence type="inferred from homology"/>
<keyword evidence="2 5" id="KW-0689">Ribosomal protein</keyword>
<dbReference type="GO" id="GO:0032543">
    <property type="term" value="P:mitochondrial translation"/>
    <property type="evidence" value="ECO:0007669"/>
    <property type="project" value="TreeGrafter"/>
</dbReference>
<dbReference type="EMBL" id="QEAM01000174">
    <property type="protein sequence ID" value="TPX44614.1"/>
    <property type="molecule type" value="Genomic_DNA"/>
</dbReference>
<dbReference type="AlphaFoldDB" id="A0A507CZM3"/>
<dbReference type="GO" id="GO:0005763">
    <property type="term" value="C:mitochondrial small ribosomal subunit"/>
    <property type="evidence" value="ECO:0007669"/>
    <property type="project" value="TreeGrafter"/>
</dbReference>
<organism evidence="7 9">
    <name type="scientific">Synchytrium endobioticum</name>
    <dbReference type="NCBI Taxonomy" id="286115"/>
    <lineage>
        <taxon>Eukaryota</taxon>
        <taxon>Fungi</taxon>
        <taxon>Fungi incertae sedis</taxon>
        <taxon>Chytridiomycota</taxon>
        <taxon>Chytridiomycota incertae sedis</taxon>
        <taxon>Chytridiomycetes</taxon>
        <taxon>Synchytriales</taxon>
        <taxon>Synchytriaceae</taxon>
        <taxon>Synchytrium</taxon>
    </lineage>
</organism>